<evidence type="ECO:0000313" key="3">
    <source>
        <dbReference type="Proteomes" id="UP001218218"/>
    </source>
</evidence>
<feature type="region of interest" description="Disordered" evidence="1">
    <location>
        <begin position="1"/>
        <end position="27"/>
    </location>
</feature>
<sequence length="118" mass="12639">LAPPSIATLTAPLTSPPLIPPPTPPSMPQCLTPGHASRLLRGQCPACFRSKEWGRDLETGGNVILGADGCFSYCHLRSAGDGPIGYDPYCFLSVEKVAQVQERVAKARKSHPKQCKPE</sequence>
<protein>
    <submittedName>
        <fullName evidence="2">Uncharacterized protein</fullName>
    </submittedName>
</protein>
<dbReference type="AlphaFoldDB" id="A0AAD6ZN02"/>
<evidence type="ECO:0000313" key="2">
    <source>
        <dbReference type="EMBL" id="KAJ7328945.1"/>
    </source>
</evidence>
<dbReference type="Proteomes" id="UP001218218">
    <property type="component" value="Unassembled WGS sequence"/>
</dbReference>
<gene>
    <name evidence="2" type="ORF">DFH08DRAFT_628313</name>
</gene>
<dbReference type="EMBL" id="JARIHO010000038">
    <property type="protein sequence ID" value="KAJ7328945.1"/>
    <property type="molecule type" value="Genomic_DNA"/>
</dbReference>
<keyword evidence="3" id="KW-1185">Reference proteome</keyword>
<name>A0AAD6ZN02_9AGAR</name>
<reference evidence="2" key="1">
    <citation type="submission" date="2023-03" db="EMBL/GenBank/DDBJ databases">
        <title>Massive genome expansion in bonnet fungi (Mycena s.s.) driven by repeated elements and novel gene families across ecological guilds.</title>
        <authorList>
            <consortium name="Lawrence Berkeley National Laboratory"/>
            <person name="Harder C.B."/>
            <person name="Miyauchi S."/>
            <person name="Viragh M."/>
            <person name="Kuo A."/>
            <person name="Thoen E."/>
            <person name="Andreopoulos B."/>
            <person name="Lu D."/>
            <person name="Skrede I."/>
            <person name="Drula E."/>
            <person name="Henrissat B."/>
            <person name="Morin E."/>
            <person name="Kohler A."/>
            <person name="Barry K."/>
            <person name="LaButti K."/>
            <person name="Morin E."/>
            <person name="Salamov A."/>
            <person name="Lipzen A."/>
            <person name="Mereny Z."/>
            <person name="Hegedus B."/>
            <person name="Baldrian P."/>
            <person name="Stursova M."/>
            <person name="Weitz H."/>
            <person name="Taylor A."/>
            <person name="Grigoriev I.V."/>
            <person name="Nagy L.G."/>
            <person name="Martin F."/>
            <person name="Kauserud H."/>
        </authorList>
    </citation>
    <scope>NUCLEOTIDE SEQUENCE</scope>
    <source>
        <strain evidence="2">CBHHK002</strain>
    </source>
</reference>
<organism evidence="2 3">
    <name type="scientific">Mycena albidolilacea</name>
    <dbReference type="NCBI Taxonomy" id="1033008"/>
    <lineage>
        <taxon>Eukaryota</taxon>
        <taxon>Fungi</taxon>
        <taxon>Dikarya</taxon>
        <taxon>Basidiomycota</taxon>
        <taxon>Agaricomycotina</taxon>
        <taxon>Agaricomycetes</taxon>
        <taxon>Agaricomycetidae</taxon>
        <taxon>Agaricales</taxon>
        <taxon>Marasmiineae</taxon>
        <taxon>Mycenaceae</taxon>
        <taxon>Mycena</taxon>
    </lineage>
</organism>
<evidence type="ECO:0000256" key="1">
    <source>
        <dbReference type="SAM" id="MobiDB-lite"/>
    </source>
</evidence>
<proteinExistence type="predicted"/>
<comment type="caution">
    <text evidence="2">The sequence shown here is derived from an EMBL/GenBank/DDBJ whole genome shotgun (WGS) entry which is preliminary data.</text>
</comment>
<accession>A0AAD6ZN02</accession>
<feature type="non-terminal residue" evidence="2">
    <location>
        <position position="118"/>
    </location>
</feature>
<feature type="non-terminal residue" evidence="2">
    <location>
        <position position="1"/>
    </location>
</feature>
<feature type="compositionally biased region" description="Pro residues" evidence="1">
    <location>
        <begin position="14"/>
        <end position="27"/>
    </location>
</feature>